<comment type="caution">
    <text evidence="2">The sequence shown here is derived from an EMBL/GenBank/DDBJ whole genome shotgun (WGS) entry which is preliminary data.</text>
</comment>
<evidence type="ECO:0000313" key="3">
    <source>
        <dbReference type="Proteomes" id="UP001500622"/>
    </source>
</evidence>
<name>A0ABP8L4T0_9MICO</name>
<dbReference type="Pfam" id="PF12728">
    <property type="entry name" value="HTH_17"/>
    <property type="match status" value="1"/>
</dbReference>
<gene>
    <name evidence="2" type="ORF">GCM10023169_17360</name>
</gene>
<feature type="domain" description="Helix-turn-helix" evidence="1">
    <location>
        <begin position="16"/>
        <end position="60"/>
    </location>
</feature>
<evidence type="ECO:0000313" key="2">
    <source>
        <dbReference type="EMBL" id="GAA4422657.1"/>
    </source>
</evidence>
<dbReference type="Proteomes" id="UP001500622">
    <property type="component" value="Unassembled WGS sequence"/>
</dbReference>
<dbReference type="NCBIfam" id="TIGR01764">
    <property type="entry name" value="excise"/>
    <property type="match status" value="1"/>
</dbReference>
<protein>
    <submittedName>
        <fullName evidence="2">Helix-turn-helix domain-containing protein</fullName>
    </submittedName>
</protein>
<organism evidence="2 3">
    <name type="scientific">Georgenia halophila</name>
    <dbReference type="NCBI Taxonomy" id="620889"/>
    <lineage>
        <taxon>Bacteria</taxon>
        <taxon>Bacillati</taxon>
        <taxon>Actinomycetota</taxon>
        <taxon>Actinomycetes</taxon>
        <taxon>Micrococcales</taxon>
        <taxon>Bogoriellaceae</taxon>
        <taxon>Georgenia</taxon>
    </lineage>
</organism>
<proteinExistence type="predicted"/>
<evidence type="ECO:0000259" key="1">
    <source>
        <dbReference type="Pfam" id="PF12728"/>
    </source>
</evidence>
<reference evidence="3" key="1">
    <citation type="journal article" date="2019" name="Int. J. Syst. Evol. Microbiol.">
        <title>The Global Catalogue of Microorganisms (GCM) 10K type strain sequencing project: providing services to taxonomists for standard genome sequencing and annotation.</title>
        <authorList>
            <consortium name="The Broad Institute Genomics Platform"/>
            <consortium name="The Broad Institute Genome Sequencing Center for Infectious Disease"/>
            <person name="Wu L."/>
            <person name="Ma J."/>
        </authorList>
    </citation>
    <scope>NUCLEOTIDE SEQUENCE [LARGE SCALE GENOMIC DNA]</scope>
    <source>
        <strain evidence="3">JCM 17810</strain>
    </source>
</reference>
<dbReference type="InterPro" id="IPR010093">
    <property type="entry name" value="SinI_DNA-bd"/>
</dbReference>
<sequence length="181" mass="20616">MFLVFAPIMESMHDDWLSTGDVAAILGVSRQHVVDLCDRGELICTKVGAHRRIRRRDVARMTKPSVTREQEKSLWLHRALLGALMVDPRGVLQAAKDNIATWKTMHRPDGMTVRYLDQWQGVIEDGVHEVVEVLTGMDEQSSELRQNSPFAGVLPDEERRQVLRAFREHWEREHGPVGTAA</sequence>
<dbReference type="EMBL" id="BAABGN010000007">
    <property type="protein sequence ID" value="GAA4422657.1"/>
    <property type="molecule type" value="Genomic_DNA"/>
</dbReference>
<dbReference type="InterPro" id="IPR041657">
    <property type="entry name" value="HTH_17"/>
</dbReference>
<keyword evidence="3" id="KW-1185">Reference proteome</keyword>
<accession>A0ABP8L4T0</accession>